<proteinExistence type="predicted"/>
<dbReference type="OrthoDB" id="9794147at2"/>
<dbReference type="Proteomes" id="UP000184028">
    <property type="component" value="Unassembled WGS sequence"/>
</dbReference>
<dbReference type="AlphaFoldDB" id="A0A1M7A1K9"/>
<evidence type="ECO:0000259" key="2">
    <source>
        <dbReference type="SMART" id="SM00867"/>
    </source>
</evidence>
<evidence type="ECO:0000313" key="4">
    <source>
        <dbReference type="Proteomes" id="UP000184028"/>
    </source>
</evidence>
<protein>
    <submittedName>
        <fullName evidence="3">Polyisoprenoid-binding protein YceI</fullName>
    </submittedName>
</protein>
<dbReference type="Pfam" id="PF04264">
    <property type="entry name" value="YceI"/>
    <property type="match status" value="1"/>
</dbReference>
<dbReference type="STRING" id="946677.SAMN05444484_1011239"/>
<dbReference type="Gene3D" id="2.40.128.110">
    <property type="entry name" value="Lipid/polyisoprenoid-binding, YceI-like"/>
    <property type="match status" value="1"/>
</dbReference>
<dbReference type="PANTHER" id="PTHR34406:SF1">
    <property type="entry name" value="PROTEIN YCEI"/>
    <property type="match status" value="1"/>
</dbReference>
<feature type="chain" id="PRO_5011980139" evidence="1">
    <location>
        <begin position="26"/>
        <end position="199"/>
    </location>
</feature>
<dbReference type="InterPro" id="IPR036761">
    <property type="entry name" value="TTHA0802/YceI-like_sf"/>
</dbReference>
<keyword evidence="1" id="KW-0732">Signal</keyword>
<name>A0A1M7A1K9_9FLAO</name>
<gene>
    <name evidence="3" type="ORF">SAMN05444484_1011239</name>
</gene>
<feature type="domain" description="Lipid/polyisoprenoid-binding YceI-like" evidence="2">
    <location>
        <begin position="33"/>
        <end position="197"/>
    </location>
</feature>
<dbReference type="SUPFAM" id="SSF101874">
    <property type="entry name" value="YceI-like"/>
    <property type="match status" value="1"/>
</dbReference>
<organism evidence="3 4">
    <name type="scientific">Flavobacterium chilense</name>
    <dbReference type="NCBI Taxonomy" id="946677"/>
    <lineage>
        <taxon>Bacteria</taxon>
        <taxon>Pseudomonadati</taxon>
        <taxon>Bacteroidota</taxon>
        <taxon>Flavobacteriia</taxon>
        <taxon>Flavobacteriales</taxon>
        <taxon>Flavobacteriaceae</taxon>
        <taxon>Flavobacterium</taxon>
    </lineage>
</organism>
<feature type="signal peptide" evidence="1">
    <location>
        <begin position="1"/>
        <end position="25"/>
    </location>
</feature>
<evidence type="ECO:0000256" key="1">
    <source>
        <dbReference type="SAM" id="SignalP"/>
    </source>
</evidence>
<dbReference type="RefSeq" id="WP_082815673.1">
    <property type="nucleotide sequence ID" value="NZ_LSYT01000001.1"/>
</dbReference>
<dbReference type="InterPro" id="IPR007372">
    <property type="entry name" value="Lipid/polyisoprenoid-bd_YceI"/>
</dbReference>
<evidence type="ECO:0000313" key="3">
    <source>
        <dbReference type="EMBL" id="SHL36631.1"/>
    </source>
</evidence>
<dbReference type="EMBL" id="FRBT01000001">
    <property type="protein sequence ID" value="SHL36631.1"/>
    <property type="molecule type" value="Genomic_DNA"/>
</dbReference>
<reference evidence="4" key="1">
    <citation type="submission" date="2016-11" db="EMBL/GenBank/DDBJ databases">
        <authorList>
            <person name="Varghese N."/>
            <person name="Submissions S."/>
        </authorList>
    </citation>
    <scope>NUCLEOTIDE SEQUENCE [LARGE SCALE GENOMIC DNA]</scope>
    <source>
        <strain evidence="4">DSM 24724</strain>
    </source>
</reference>
<accession>A0A1M7A1K9</accession>
<keyword evidence="4" id="KW-1185">Reference proteome</keyword>
<dbReference type="SMART" id="SM00867">
    <property type="entry name" value="YceI"/>
    <property type="match status" value="1"/>
</dbReference>
<sequence length="199" mass="21992">MKIKIKFALLILTIIFSGLNQKVMAQSHFAIGKSTVNEMKISGTSTFHDWTMKTAVFSGKAAFNIDPENQITKLSAIEFNLPVLTLKSGQKKLDKNAYKALKTDQFKEITYKQVSAEVMSSNNSKFHIKTAGKLTIAGATKDVVIDLYCFANKDGSISCEGNYPINMSNYKVTAPIFMGGVMKTGDAIKLEFSFLFEKS</sequence>
<dbReference type="PANTHER" id="PTHR34406">
    <property type="entry name" value="PROTEIN YCEI"/>
    <property type="match status" value="1"/>
</dbReference>